<feature type="transmembrane region" description="Helical" evidence="4">
    <location>
        <begin position="141"/>
        <end position="161"/>
    </location>
</feature>
<dbReference type="GO" id="GO:0022857">
    <property type="term" value="F:transmembrane transporter activity"/>
    <property type="evidence" value="ECO:0007669"/>
    <property type="project" value="InterPro"/>
</dbReference>
<keyword evidence="2 4" id="KW-1133">Transmembrane helix</keyword>
<sequence length="418" mass="43348">MTSKDAGSATTEWRRHWPLVAASALGMSLAALLSSVFGVMLEPLQQEFGWTRAQISSGPAIVSVMGLFLATPAGYLIDRFGTRPCGIVVVLTSCAAIASMGAIGSLWHWWAAWALFGIAGAFTSTVWLAPVSTIFQNGRGLAIAVTVSGTGISTALAPGIAEYFVQNQGWRSGFLALAALWCVPILPLILAFVPRRARLEARDSEQAARNVAPALTGLTPRQGFASPTLYLLFFASLLSAMTGVALVLNLVPVLTDSGLSRANAIAIIGSMGVASIIGRICGGILIDRFDARRIGIAAALVSLGLPLALLLFPGNPSAALFGVIAFGATGGVKMNAIVYLVSARLGTRSFGLFYSMISITMSIAQGIGPLLANHVYDLTGSYRLVIWSLVPGFAGAALLLVALGSGRAAPSGDVVPSN</sequence>
<evidence type="ECO:0000313" key="6">
    <source>
        <dbReference type="EMBL" id="MBB4860848.1"/>
    </source>
</evidence>
<reference evidence="6 7" key="1">
    <citation type="submission" date="2020-08" db="EMBL/GenBank/DDBJ databases">
        <title>Functional genomics of gut bacteria from endangered species of beetles.</title>
        <authorList>
            <person name="Carlos-Shanley C."/>
        </authorList>
    </citation>
    <scope>NUCLEOTIDE SEQUENCE [LARGE SCALE GENOMIC DNA]</scope>
    <source>
        <strain evidence="6 7">S00245</strain>
    </source>
</reference>
<dbReference type="AlphaFoldDB" id="A0A7W7KEQ4"/>
<feature type="domain" description="Major facilitator superfamily (MFS) profile" evidence="5">
    <location>
        <begin position="19"/>
        <end position="409"/>
    </location>
</feature>
<feature type="transmembrane region" description="Helical" evidence="4">
    <location>
        <begin position="109"/>
        <end position="129"/>
    </location>
</feature>
<dbReference type="PROSITE" id="PS50850">
    <property type="entry name" value="MFS"/>
    <property type="match status" value="1"/>
</dbReference>
<feature type="transmembrane region" description="Helical" evidence="4">
    <location>
        <begin position="229"/>
        <end position="251"/>
    </location>
</feature>
<dbReference type="InterPro" id="IPR020846">
    <property type="entry name" value="MFS_dom"/>
</dbReference>
<feature type="transmembrane region" description="Helical" evidence="4">
    <location>
        <begin position="173"/>
        <end position="193"/>
    </location>
</feature>
<feature type="transmembrane region" description="Helical" evidence="4">
    <location>
        <begin position="263"/>
        <end position="282"/>
    </location>
</feature>
<dbReference type="RefSeq" id="WP_184250332.1">
    <property type="nucleotide sequence ID" value="NZ_JACHLR010000034.1"/>
</dbReference>
<gene>
    <name evidence="6" type="ORF">HNO88_004193</name>
</gene>
<feature type="transmembrane region" description="Helical" evidence="4">
    <location>
        <begin position="352"/>
        <end position="372"/>
    </location>
</feature>
<dbReference type="Proteomes" id="UP000555448">
    <property type="component" value="Unassembled WGS sequence"/>
</dbReference>
<feature type="transmembrane region" description="Helical" evidence="4">
    <location>
        <begin position="20"/>
        <end position="40"/>
    </location>
</feature>
<dbReference type="PANTHER" id="PTHR11360:SF290">
    <property type="entry name" value="MONOCARBOXYLATE MFS PERMEASE"/>
    <property type="match status" value="1"/>
</dbReference>
<evidence type="ECO:0000313" key="7">
    <source>
        <dbReference type="Proteomes" id="UP000555448"/>
    </source>
</evidence>
<dbReference type="InterPro" id="IPR036259">
    <property type="entry name" value="MFS_trans_sf"/>
</dbReference>
<dbReference type="Gene3D" id="1.20.1250.20">
    <property type="entry name" value="MFS general substrate transporter like domains"/>
    <property type="match status" value="1"/>
</dbReference>
<dbReference type="Pfam" id="PF07690">
    <property type="entry name" value="MFS_1"/>
    <property type="match status" value="1"/>
</dbReference>
<dbReference type="SUPFAM" id="SSF103473">
    <property type="entry name" value="MFS general substrate transporter"/>
    <property type="match status" value="1"/>
</dbReference>
<evidence type="ECO:0000259" key="5">
    <source>
        <dbReference type="PROSITE" id="PS50850"/>
    </source>
</evidence>
<evidence type="ECO:0000256" key="1">
    <source>
        <dbReference type="ARBA" id="ARBA00022692"/>
    </source>
</evidence>
<dbReference type="InterPro" id="IPR011701">
    <property type="entry name" value="MFS"/>
</dbReference>
<dbReference type="InterPro" id="IPR050327">
    <property type="entry name" value="Proton-linked_MCT"/>
</dbReference>
<proteinExistence type="predicted"/>
<keyword evidence="7" id="KW-1185">Reference proteome</keyword>
<accession>A0A7W7KEQ4</accession>
<evidence type="ECO:0000256" key="3">
    <source>
        <dbReference type="ARBA" id="ARBA00023136"/>
    </source>
</evidence>
<evidence type="ECO:0000256" key="4">
    <source>
        <dbReference type="SAM" id="Phobius"/>
    </source>
</evidence>
<feature type="transmembrane region" description="Helical" evidence="4">
    <location>
        <begin position="294"/>
        <end position="312"/>
    </location>
</feature>
<feature type="transmembrane region" description="Helical" evidence="4">
    <location>
        <begin position="60"/>
        <end position="77"/>
    </location>
</feature>
<keyword evidence="3 4" id="KW-0472">Membrane</keyword>
<evidence type="ECO:0000256" key="2">
    <source>
        <dbReference type="ARBA" id="ARBA00022989"/>
    </source>
</evidence>
<dbReference type="PANTHER" id="PTHR11360">
    <property type="entry name" value="MONOCARBOXYLATE TRANSPORTER"/>
    <property type="match status" value="1"/>
</dbReference>
<keyword evidence="1 4" id="KW-0812">Transmembrane</keyword>
<comment type="caution">
    <text evidence="6">The sequence shown here is derived from an EMBL/GenBank/DDBJ whole genome shotgun (WGS) entry which is preliminary data.</text>
</comment>
<feature type="transmembrane region" description="Helical" evidence="4">
    <location>
        <begin position="84"/>
        <end position="103"/>
    </location>
</feature>
<dbReference type="EMBL" id="JACHLR010000034">
    <property type="protein sequence ID" value="MBB4860848.1"/>
    <property type="molecule type" value="Genomic_DNA"/>
</dbReference>
<organism evidence="6 7">
    <name type="scientific">Novosphingobium chloroacetimidivorans</name>
    <dbReference type="NCBI Taxonomy" id="1428314"/>
    <lineage>
        <taxon>Bacteria</taxon>
        <taxon>Pseudomonadati</taxon>
        <taxon>Pseudomonadota</taxon>
        <taxon>Alphaproteobacteria</taxon>
        <taxon>Sphingomonadales</taxon>
        <taxon>Sphingomonadaceae</taxon>
        <taxon>Novosphingobium</taxon>
    </lineage>
</organism>
<feature type="transmembrane region" description="Helical" evidence="4">
    <location>
        <begin position="384"/>
        <end position="403"/>
    </location>
</feature>
<name>A0A7W7KEQ4_9SPHN</name>
<feature type="transmembrane region" description="Helical" evidence="4">
    <location>
        <begin position="318"/>
        <end position="340"/>
    </location>
</feature>
<protein>
    <submittedName>
        <fullName evidence="6">Putative MFS family arabinose efflux permease</fullName>
    </submittedName>
</protein>